<dbReference type="AlphaFoldDB" id="A0A0H2XLT5"/>
<protein>
    <submittedName>
        <fullName evidence="1">Pilus assembly protein</fullName>
    </submittedName>
</protein>
<dbReference type="Pfam" id="PF06122">
    <property type="entry name" value="TraH"/>
    <property type="match status" value="1"/>
</dbReference>
<dbReference type="EMBL" id="DQ517526">
    <property type="protein sequence ID" value="ABF67831.1"/>
    <property type="molecule type" value="Genomic_DNA"/>
</dbReference>
<accession>A0A0H2XLT5</accession>
<organism evidence="1 2">
    <name type="scientific">Escherichia coli O1:K1 / APEC</name>
    <dbReference type="NCBI Taxonomy" id="405955"/>
    <lineage>
        <taxon>Bacteria</taxon>
        <taxon>Pseudomonadati</taxon>
        <taxon>Pseudomonadota</taxon>
        <taxon>Gammaproteobacteria</taxon>
        <taxon>Enterobacterales</taxon>
        <taxon>Enterobacteriaceae</taxon>
        <taxon>Escherichia</taxon>
    </lineage>
</organism>
<name>A0A0H2XLT5_ECOK1</name>
<dbReference type="InterPro" id="IPR010927">
    <property type="entry name" value="T4SS_TraH"/>
</dbReference>
<gene>
    <name evidence="1" type="primary">trhH</name>
    <name evidence="1" type="ORF">APECO1_O1R146</name>
</gene>
<keyword evidence="1" id="KW-0614">Plasmid</keyword>
<reference evidence="1 2" key="1">
    <citation type="journal article" date="2006" name="Antimicrob. Agents Chemother.">
        <title>Complete DNA sequence, comparative genomics, and prevalence of an IncHI2 plasmid occurring among extraintestinal pathogenic Escherichia coli isolates.</title>
        <authorList>
            <person name="Johnson T.J."/>
            <person name="Wannemeuhler Y.M."/>
            <person name="Scaccianoce J.A."/>
            <person name="Johnson S.J."/>
            <person name="Nolan L.K."/>
        </authorList>
    </citation>
    <scope>NUCLEOTIDE SEQUENCE [LARGE SCALE GENOMIC DNA]</scope>
    <source>
        <strain evidence="1">APEC O1</strain>
        <plasmid evidence="2">pAPEC-O1-R</plasmid>
    </source>
</reference>
<evidence type="ECO:0000313" key="1">
    <source>
        <dbReference type="EMBL" id="ABF67831.1"/>
    </source>
</evidence>
<proteinExistence type="predicted"/>
<dbReference type="KEGG" id="ecv:APECO1_O1R146"/>
<sequence>MTCLRPIRSIISMLAAVLEALMRSNAVFNFKKLLLSLSVCAAILAPTANADNAMRNIFNGMMTSTSPATFSTATRTGIVGGSMSYRTTNVNTNLVSMSFPKASVGCNGIDVFLGSFSMINGDQLVQVARGIAQGAAIYAFNVAVSAICADCAATINDIQNKLQALNKFAKDSCNATYSFLSENVGTPSQFANSVSSGPASILGSINGLIPDFGSSMTKSPEAVTSQVKAKDPEEFAEKFSGNLFYMSFMDIDKGTMNIGGVTELSGYKLAEQLMSLVGTVIINWDSKGEKAGMEVRPSTMTVTDYIMGPPAGGSIKMLKCSPAPDPSSPRKAQCLVMSEVNDGGFKGLKDTISDLLLNVQKKIINDVRVSDDELRIISYIGIPTIIDSLQTFEAPEGYAYIQDISTIAATSLVINMLRQVEAKISTMSIPSESLSGKRDDLNRLTDNLSKQVKAAYELSHSQVGTSSDVISTWDNRRLQRKAFTESIRGTRN</sequence>
<dbReference type="HOGENOM" id="CLU_038342_0_0_6"/>
<evidence type="ECO:0000313" key="2">
    <source>
        <dbReference type="Proteomes" id="UP000008216"/>
    </source>
</evidence>
<geneLocation type="plasmid" evidence="1 2">
    <name>pAPEC-O1-R</name>
</geneLocation>
<keyword evidence="2" id="KW-1185">Reference proteome</keyword>
<dbReference type="Proteomes" id="UP000008216">
    <property type="component" value="Plasmid pAPEC-O1-R"/>
</dbReference>